<dbReference type="GeneID" id="80517760"/>
<reference evidence="2" key="1">
    <citation type="submission" date="2017-06" db="EMBL/GenBank/DDBJ databases">
        <authorList>
            <person name="Assis F.L."/>
            <person name="Abrahao J.S."/>
            <person name="Silva L."/>
            <person name="Khalil J.B."/>
            <person name="Rodrigues R."/>
            <person name="Silva L.S."/>
            <person name="Boratto P."/>
            <person name="Andrade M."/>
            <person name="Kroon E.G."/>
            <person name="Ribeiro B."/>
            <person name="Bergier I."/>
            <person name="Seligmann H."/>
            <person name="Ghigo E."/>
            <person name="Colson P."/>
            <person name="Levasseur A."/>
            <person name="Raoult D."/>
            <person name="Scola B.L."/>
        </authorList>
    </citation>
    <scope>NUCLEOTIDE SEQUENCE</scope>
    <source>
        <strain evidence="2">Deep ocean</strain>
    </source>
</reference>
<dbReference type="EMBL" id="MF405918">
    <property type="protein sequence ID" value="QKU34438.1"/>
    <property type="molecule type" value="Genomic_DNA"/>
</dbReference>
<dbReference type="Pfam" id="PF07452">
    <property type="entry name" value="CHRD"/>
    <property type="match status" value="1"/>
</dbReference>
<dbReference type="KEGG" id="vg:80517760"/>
<organism evidence="2">
    <name type="scientific">Tupanvirus deep ocean</name>
    <dbReference type="NCBI Taxonomy" id="2126984"/>
    <lineage>
        <taxon>Viruses</taxon>
        <taxon>Varidnaviria</taxon>
        <taxon>Bamfordvirae</taxon>
        <taxon>Nucleocytoviricota</taxon>
        <taxon>Megaviricetes</taxon>
        <taxon>Imitervirales</taxon>
        <taxon>Mimiviridae</taxon>
        <taxon>Megamimivirinae</taxon>
        <taxon>Tupanvirus</taxon>
        <taxon>Tupanvirus altamarinense</taxon>
    </lineage>
</organism>
<evidence type="ECO:0000259" key="1">
    <source>
        <dbReference type="PROSITE" id="PS50933"/>
    </source>
</evidence>
<sequence length="198" mass="21839">MCKKDNCKCKKYYVCEEVRRCKKVRKPKREYCCYTQYDFNNCYDPCYDPCRPNPCPPAPPTYVNTFGANLTGAQEVPPNGLTATGRLVGVLSLDNTRFDYVLHTTGLTNITAAHFHLGALGQTGPAVKTIPINPATGNAIGSWTTTDPIEPLTPALINALKSGQIYVNVHTTQFPDGAIRGQVYPLLLNNGNNNDYVY</sequence>
<dbReference type="RefSeq" id="YP_010781069.1">
    <property type="nucleotide sequence ID" value="NC_075038.1"/>
</dbReference>
<dbReference type="InterPro" id="IPR010895">
    <property type="entry name" value="CHRD"/>
</dbReference>
<evidence type="ECO:0000313" key="2">
    <source>
        <dbReference type="EMBL" id="QKU34438.1"/>
    </source>
</evidence>
<dbReference type="SMART" id="SM00754">
    <property type="entry name" value="CHRD"/>
    <property type="match status" value="1"/>
</dbReference>
<name>A0A6N1NRL6_9VIRU</name>
<protein>
    <submittedName>
        <fullName evidence="2">CHRD domain protein</fullName>
    </submittedName>
</protein>
<reference evidence="2" key="2">
    <citation type="journal article" date="2018" name="Nat. Commun.">
        <title>Tailed giant Tupanvirus possesses the most complete translational apparatus of the known virosphere.</title>
        <authorList>
            <person name="Abrahao J."/>
            <person name="Silva L."/>
            <person name="Silva L.S."/>
            <person name="Khalil J.Y.B."/>
            <person name="Rodrigues R."/>
            <person name="Arantes T."/>
            <person name="Assis F."/>
            <person name="Boratto P."/>
            <person name="Andrade M."/>
            <person name="Kroon E.G."/>
            <person name="Ribeiro B."/>
            <person name="Bergier I."/>
            <person name="Seligmann H."/>
            <person name="Ghigo E."/>
            <person name="Colson P."/>
            <person name="Levasseur A."/>
            <person name="Kroemer G."/>
            <person name="Raoult D."/>
            <person name="La Scola B."/>
        </authorList>
    </citation>
    <scope>NUCLEOTIDE SEQUENCE [LARGE SCALE GENOMIC DNA]</scope>
    <source>
        <strain evidence="2">Deep ocean</strain>
    </source>
</reference>
<dbReference type="PROSITE" id="PS50933">
    <property type="entry name" value="CHRD"/>
    <property type="match status" value="1"/>
</dbReference>
<accession>A0A6N1NRL6</accession>
<feature type="domain" description="CHRD" evidence="1">
    <location>
        <begin position="62"/>
        <end position="188"/>
    </location>
</feature>
<proteinExistence type="predicted"/>